<feature type="compositionally biased region" description="Low complexity" evidence="1">
    <location>
        <begin position="1"/>
        <end position="12"/>
    </location>
</feature>
<evidence type="ECO:0000313" key="3">
    <source>
        <dbReference type="Proteomes" id="UP000256690"/>
    </source>
</evidence>
<dbReference type="AlphaFoldDB" id="A0A3D8QFL0"/>
<evidence type="ECO:0000256" key="1">
    <source>
        <dbReference type="SAM" id="MobiDB-lite"/>
    </source>
</evidence>
<evidence type="ECO:0000313" key="2">
    <source>
        <dbReference type="EMBL" id="RDW60507.1"/>
    </source>
</evidence>
<feature type="region of interest" description="Disordered" evidence="1">
    <location>
        <begin position="1"/>
        <end position="27"/>
    </location>
</feature>
<name>A0A3D8QFL0_9EURO</name>
<comment type="caution">
    <text evidence="2">The sequence shown here is derived from an EMBL/GenBank/DDBJ whole genome shotgun (WGS) entry which is preliminary data.</text>
</comment>
<feature type="region of interest" description="Disordered" evidence="1">
    <location>
        <begin position="39"/>
        <end position="65"/>
    </location>
</feature>
<dbReference type="InterPro" id="IPR036259">
    <property type="entry name" value="MFS_trans_sf"/>
</dbReference>
<protein>
    <recommendedName>
        <fullName evidence="4">Major facilitator superfamily (MFS) profile domain-containing protein</fullName>
    </recommendedName>
</protein>
<proteinExistence type="predicted"/>
<dbReference type="RefSeq" id="XP_026598619.1">
    <property type="nucleotide sequence ID" value="XM_026752981.1"/>
</dbReference>
<sequence length="134" mass="13810">MPITTTTTTTVTAPPPPLESHHGRVSSIKGVASSTPVLELSSLDNKTPSNPTEAIPTPTPKDSKTLLNVSRTGILTTALPAIAADINLDRDLTFGPASVYALTAGCTLLAFGSVADMLGSKTVWLYLNAASHAP</sequence>
<accession>A0A3D8QFL0</accession>
<reference evidence="2 3" key="1">
    <citation type="journal article" date="2018" name="IMA Fungus">
        <title>IMA Genome-F 9: Draft genome sequence of Annulohypoxylon stygium, Aspergillus mulundensis, Berkeleyomyces basicola (syn. Thielaviopsis basicola), Ceratocystis smalleyi, two Cercospora beticola strains, Coleophoma cylindrospora, Fusarium fracticaudum, Phialophora cf. hyalina, and Morchella septimelata.</title>
        <authorList>
            <person name="Wingfield B.D."/>
            <person name="Bills G.F."/>
            <person name="Dong Y."/>
            <person name="Huang W."/>
            <person name="Nel W.J."/>
            <person name="Swalarsk-Parry B.S."/>
            <person name="Vaghefi N."/>
            <person name="Wilken P.M."/>
            <person name="An Z."/>
            <person name="de Beer Z.W."/>
            <person name="De Vos L."/>
            <person name="Chen L."/>
            <person name="Duong T.A."/>
            <person name="Gao Y."/>
            <person name="Hammerbacher A."/>
            <person name="Kikkert J.R."/>
            <person name="Li Y."/>
            <person name="Li H."/>
            <person name="Li K."/>
            <person name="Li Q."/>
            <person name="Liu X."/>
            <person name="Ma X."/>
            <person name="Naidoo K."/>
            <person name="Pethybridge S.J."/>
            <person name="Sun J."/>
            <person name="Steenkamp E.T."/>
            <person name="van der Nest M.A."/>
            <person name="van Wyk S."/>
            <person name="Wingfield M.J."/>
            <person name="Xiong C."/>
            <person name="Yue Q."/>
            <person name="Zhang X."/>
        </authorList>
    </citation>
    <scope>NUCLEOTIDE SEQUENCE [LARGE SCALE GENOMIC DNA]</scope>
    <source>
        <strain evidence="2 3">DSM 5745</strain>
    </source>
</reference>
<dbReference type="Proteomes" id="UP000256690">
    <property type="component" value="Unassembled WGS sequence"/>
</dbReference>
<dbReference type="EMBL" id="PVWQ01000018">
    <property type="protein sequence ID" value="RDW60507.1"/>
    <property type="molecule type" value="Genomic_DNA"/>
</dbReference>
<organism evidence="2 3">
    <name type="scientific">Aspergillus mulundensis</name>
    <dbReference type="NCBI Taxonomy" id="1810919"/>
    <lineage>
        <taxon>Eukaryota</taxon>
        <taxon>Fungi</taxon>
        <taxon>Dikarya</taxon>
        <taxon>Ascomycota</taxon>
        <taxon>Pezizomycotina</taxon>
        <taxon>Eurotiomycetes</taxon>
        <taxon>Eurotiomycetidae</taxon>
        <taxon>Eurotiales</taxon>
        <taxon>Aspergillaceae</taxon>
        <taxon>Aspergillus</taxon>
        <taxon>Aspergillus subgen. Nidulantes</taxon>
    </lineage>
</organism>
<evidence type="ECO:0008006" key="4">
    <source>
        <dbReference type="Google" id="ProtNLM"/>
    </source>
</evidence>
<keyword evidence="3" id="KW-1185">Reference proteome</keyword>
<feature type="compositionally biased region" description="Polar residues" evidence="1">
    <location>
        <begin position="39"/>
        <end position="52"/>
    </location>
</feature>
<dbReference type="Gene3D" id="1.20.1720.10">
    <property type="entry name" value="Multidrug resistance protein D"/>
    <property type="match status" value="1"/>
</dbReference>
<dbReference type="GeneID" id="38121335"/>
<gene>
    <name evidence="2" type="ORF">DSM5745_10965</name>
</gene>
<dbReference type="SUPFAM" id="SSF103473">
    <property type="entry name" value="MFS general substrate transporter"/>
    <property type="match status" value="1"/>
</dbReference>
<dbReference type="OrthoDB" id="2130629at2759"/>